<accession>E9FWS1</accession>
<dbReference type="Gene3D" id="3.50.50.60">
    <property type="entry name" value="FAD/NAD(P)-binding domain"/>
    <property type="match status" value="2"/>
</dbReference>
<evidence type="ECO:0000256" key="3">
    <source>
        <dbReference type="ARBA" id="ARBA00022729"/>
    </source>
</evidence>
<evidence type="ECO:0000256" key="1">
    <source>
        <dbReference type="ARBA" id="ARBA00005855"/>
    </source>
</evidence>
<evidence type="ECO:0000313" key="9">
    <source>
        <dbReference type="Proteomes" id="UP000000305"/>
    </source>
</evidence>
<dbReference type="Pfam" id="PF13450">
    <property type="entry name" value="NAD_binding_8"/>
    <property type="match status" value="1"/>
</dbReference>
<protein>
    <recommendedName>
        <fullName evidence="10">Amine oxidase domain-containing protein</fullName>
    </recommendedName>
</protein>
<dbReference type="GO" id="GO:0016491">
    <property type="term" value="F:oxidoreductase activity"/>
    <property type="evidence" value="ECO:0000318"/>
    <property type="project" value="GO_Central"/>
</dbReference>
<dbReference type="InterPro" id="IPR052206">
    <property type="entry name" value="Retinol_saturase"/>
</dbReference>
<reference evidence="8 9" key="1">
    <citation type="journal article" date="2011" name="Science">
        <title>The ecoresponsive genome of Daphnia pulex.</title>
        <authorList>
            <person name="Colbourne J.K."/>
            <person name="Pfrender M.E."/>
            <person name="Gilbert D."/>
            <person name="Thomas W.K."/>
            <person name="Tucker A."/>
            <person name="Oakley T.H."/>
            <person name="Tokishita S."/>
            <person name="Aerts A."/>
            <person name="Arnold G.J."/>
            <person name="Basu M.K."/>
            <person name="Bauer D.J."/>
            <person name="Caceres C.E."/>
            <person name="Carmel L."/>
            <person name="Casola C."/>
            <person name="Choi J.H."/>
            <person name="Detter J.C."/>
            <person name="Dong Q."/>
            <person name="Dusheyko S."/>
            <person name="Eads B.D."/>
            <person name="Frohlich T."/>
            <person name="Geiler-Samerotte K.A."/>
            <person name="Gerlach D."/>
            <person name="Hatcher P."/>
            <person name="Jogdeo S."/>
            <person name="Krijgsveld J."/>
            <person name="Kriventseva E.V."/>
            <person name="Kultz D."/>
            <person name="Laforsch C."/>
            <person name="Lindquist E."/>
            <person name="Lopez J."/>
            <person name="Manak J.R."/>
            <person name="Muller J."/>
            <person name="Pangilinan J."/>
            <person name="Patwardhan R.P."/>
            <person name="Pitluck S."/>
            <person name="Pritham E.J."/>
            <person name="Rechtsteiner A."/>
            <person name="Rho M."/>
            <person name="Rogozin I.B."/>
            <person name="Sakarya O."/>
            <person name="Salamov A."/>
            <person name="Schaack S."/>
            <person name="Shapiro H."/>
            <person name="Shiga Y."/>
            <person name="Skalitzky C."/>
            <person name="Smith Z."/>
            <person name="Souvorov A."/>
            <person name="Sung W."/>
            <person name="Tang Z."/>
            <person name="Tsuchiya D."/>
            <person name="Tu H."/>
            <person name="Vos H."/>
            <person name="Wang M."/>
            <person name="Wolf Y.I."/>
            <person name="Yamagata H."/>
            <person name="Yamada T."/>
            <person name="Ye Y."/>
            <person name="Shaw J.R."/>
            <person name="Andrews J."/>
            <person name="Crease T.J."/>
            <person name="Tang H."/>
            <person name="Lucas S.M."/>
            <person name="Robertson H.M."/>
            <person name="Bork P."/>
            <person name="Koonin E.V."/>
            <person name="Zdobnov E.M."/>
            <person name="Grigoriev I.V."/>
            <person name="Lynch M."/>
            <person name="Boore J.L."/>
        </authorList>
    </citation>
    <scope>NUCLEOTIDE SEQUENCE [LARGE SCALE GENOMIC DNA]</scope>
</reference>
<name>E9FWS1_DAPPU</name>
<dbReference type="KEGG" id="dpx:DAPPUDRAFT_191625"/>
<organism evidence="8 9">
    <name type="scientific">Daphnia pulex</name>
    <name type="common">Water flea</name>
    <dbReference type="NCBI Taxonomy" id="6669"/>
    <lineage>
        <taxon>Eukaryota</taxon>
        <taxon>Metazoa</taxon>
        <taxon>Ecdysozoa</taxon>
        <taxon>Arthropoda</taxon>
        <taxon>Crustacea</taxon>
        <taxon>Branchiopoda</taxon>
        <taxon>Diplostraca</taxon>
        <taxon>Cladocera</taxon>
        <taxon>Anomopoda</taxon>
        <taxon>Daphniidae</taxon>
        <taxon>Daphnia</taxon>
    </lineage>
</organism>
<gene>
    <name evidence="8" type="ORF">DAPPUDRAFT_191625</name>
</gene>
<feature type="region of interest" description="Disordered" evidence="7">
    <location>
        <begin position="23"/>
        <end position="48"/>
    </location>
</feature>
<dbReference type="AlphaFoldDB" id="E9FWS1"/>
<dbReference type="SUPFAM" id="SSF51905">
    <property type="entry name" value="FAD/NAD(P)-binding domain"/>
    <property type="match status" value="1"/>
</dbReference>
<dbReference type="STRING" id="6669.E9FWS1"/>
<evidence type="ECO:0008006" key="10">
    <source>
        <dbReference type="Google" id="ProtNLM"/>
    </source>
</evidence>
<dbReference type="EMBL" id="GL732526">
    <property type="protein sequence ID" value="EFX87942.1"/>
    <property type="molecule type" value="Genomic_DNA"/>
</dbReference>
<proteinExistence type="inferred from homology"/>
<keyword evidence="5" id="KW-0521">NADP</keyword>
<evidence type="ECO:0000256" key="6">
    <source>
        <dbReference type="ARBA" id="ARBA00023027"/>
    </source>
</evidence>
<keyword evidence="4" id="KW-0274">FAD</keyword>
<dbReference type="InterPro" id="IPR036188">
    <property type="entry name" value="FAD/NAD-bd_sf"/>
</dbReference>
<dbReference type="PANTHER" id="PTHR46091:SF3">
    <property type="entry name" value="AMINE OXIDASE DOMAIN-CONTAINING PROTEIN"/>
    <property type="match status" value="1"/>
</dbReference>
<dbReference type="OMA" id="EPWHPGK"/>
<evidence type="ECO:0000256" key="7">
    <source>
        <dbReference type="SAM" id="MobiDB-lite"/>
    </source>
</evidence>
<evidence type="ECO:0000256" key="4">
    <source>
        <dbReference type="ARBA" id="ARBA00022827"/>
    </source>
</evidence>
<keyword evidence="2" id="KW-0285">Flavoprotein</keyword>
<sequence length="624" mass="69377">MGIITAVIIAYFVKKYFFNSPENSTSGGWKSPFAEDTRRPVTPLETDHTKRDQVMKKAFTKQLATEKKWDAIVIGSGIGGMAAAALLSKAGMKVLVLEKHYKCGGACHAFRDEGYEFDVGIHYVGNFLRPTLTRTLVEQISDGQIQWAQFENNFDRLILDAMTPSQREYSIASGPDGFKNQLLKQFPDEVKGIEYFFTLLKKAYKPQGTMSWFGVKLLPLWLVNSLNYFGLPTYLSSFYSLSHRSTKDVVESLTKNKDLQFLLSYSTGGFGLPPSQVSFSMMALLHVHCCEYGSCYPIGGASEIPYRIIPVIERSGGRVLMKANVTQILNEGGKVTGVRVGNKENSAVDIHAPIVISDAGLHNTLQGLLPEHVAKQSICWPLTSAIKPAAGNLSVFIGLNGSPKELGLTAQNLWIYSGSNTEDPFHDIMNSKSPEELLSKPYPALFISSGAAKDPSYEERYPGRSVISVLTFIPYSWFSQWSETTVKKRGDEYNALKHEIGQKIIDQVVHLFPKLKNNIDYYSVGTPVTIEHFLTTKEGGTFGMAHDIERFCPKQSSLLRPESGIKGLYFTGQDVTSTGFGSCVYSGFLCASAILNKHYSLLYELYAQHKKLYGPPKRSDDLFF</sequence>
<dbReference type="HOGENOM" id="CLU_019722_1_0_1"/>
<evidence type="ECO:0000256" key="2">
    <source>
        <dbReference type="ARBA" id="ARBA00022630"/>
    </source>
</evidence>
<evidence type="ECO:0000313" key="8">
    <source>
        <dbReference type="EMBL" id="EFX87942.1"/>
    </source>
</evidence>
<dbReference type="InParanoid" id="E9FWS1"/>
<comment type="similarity">
    <text evidence="1">Belongs to the carotenoid/retinoid oxidoreductase family. CrtISO subfamily.</text>
</comment>
<dbReference type="PhylomeDB" id="E9FWS1"/>
<dbReference type="Proteomes" id="UP000000305">
    <property type="component" value="Unassembled WGS sequence"/>
</dbReference>
<dbReference type="OrthoDB" id="38045at2759"/>
<keyword evidence="9" id="KW-1185">Reference proteome</keyword>
<dbReference type="eggNOG" id="KOG4254">
    <property type="taxonomic scope" value="Eukaryota"/>
</dbReference>
<feature type="compositionally biased region" description="Basic and acidic residues" evidence="7">
    <location>
        <begin position="33"/>
        <end position="48"/>
    </location>
</feature>
<keyword evidence="6" id="KW-0520">NAD</keyword>
<keyword evidence="3" id="KW-0732">Signal</keyword>
<dbReference type="PANTHER" id="PTHR46091">
    <property type="entry name" value="BLR7054 PROTEIN"/>
    <property type="match status" value="1"/>
</dbReference>
<evidence type="ECO:0000256" key="5">
    <source>
        <dbReference type="ARBA" id="ARBA00022857"/>
    </source>
</evidence>